<feature type="region of interest" description="Disordered" evidence="1">
    <location>
        <begin position="33"/>
        <end position="106"/>
    </location>
</feature>
<feature type="compositionally biased region" description="Low complexity" evidence="1">
    <location>
        <begin position="49"/>
        <end position="87"/>
    </location>
</feature>
<feature type="compositionally biased region" description="Polar residues" evidence="1">
    <location>
        <begin position="88"/>
        <end position="106"/>
    </location>
</feature>
<evidence type="ECO:0000313" key="4">
    <source>
        <dbReference type="Proteomes" id="UP001626628"/>
    </source>
</evidence>
<accession>A0ABZ2QRG1</accession>
<proteinExistence type="predicted"/>
<dbReference type="RefSeq" id="WP_399149423.1">
    <property type="nucleotide sequence ID" value="NZ_CP147982.1"/>
</dbReference>
<feature type="signal peptide" evidence="2">
    <location>
        <begin position="1"/>
        <end position="19"/>
    </location>
</feature>
<protein>
    <submittedName>
        <fullName evidence="3">Uncharacterized protein</fullName>
    </submittedName>
</protein>
<sequence length="164" mass="16651">MRKLHQVALVVAAAGGLSAVGVGGSFADAPVGYGGATPPGAPQQDTPQATAWTASQATSHASGSHAGPQQAAAPQSAPQQAPEVSPQVNPQLNPQLSPQVSQVLPQAPRDQNNLFRPYQECSPQTLLDADLPIGVLANPQTRGITCTQNNTQANAFASSSASAR</sequence>
<dbReference type="EMBL" id="CP147982">
    <property type="protein sequence ID" value="WXK78653.1"/>
    <property type="molecule type" value="Genomic_DNA"/>
</dbReference>
<organism evidence="3 4">
    <name type="scientific">Streptomyces sirii</name>
    <dbReference type="NCBI Taxonomy" id="3127701"/>
    <lineage>
        <taxon>Bacteria</taxon>
        <taxon>Bacillati</taxon>
        <taxon>Actinomycetota</taxon>
        <taxon>Actinomycetes</taxon>
        <taxon>Kitasatosporales</taxon>
        <taxon>Streptomycetaceae</taxon>
        <taxon>Streptomyces</taxon>
    </lineage>
</organism>
<reference evidence="3 4" key="1">
    <citation type="submission" date="2024-03" db="EMBL/GenBank/DDBJ databases">
        <title>The complete genome of Streptomyces sirii sp.nov.</title>
        <authorList>
            <person name="Zakalyukina Y.V."/>
            <person name="Belik A.R."/>
            <person name="Biryukov M.V."/>
            <person name="Baturina O.A."/>
            <person name="Kabilov M.R."/>
        </authorList>
    </citation>
    <scope>NUCLEOTIDE SEQUENCE [LARGE SCALE GENOMIC DNA]</scope>
    <source>
        <strain evidence="3 4">BP-8</strain>
    </source>
</reference>
<keyword evidence="4" id="KW-1185">Reference proteome</keyword>
<evidence type="ECO:0000256" key="1">
    <source>
        <dbReference type="SAM" id="MobiDB-lite"/>
    </source>
</evidence>
<keyword evidence="2" id="KW-0732">Signal</keyword>
<evidence type="ECO:0000256" key="2">
    <source>
        <dbReference type="SAM" id="SignalP"/>
    </source>
</evidence>
<evidence type="ECO:0000313" key="3">
    <source>
        <dbReference type="EMBL" id="WXK78653.1"/>
    </source>
</evidence>
<name>A0ABZ2QRG1_9ACTN</name>
<feature type="chain" id="PRO_5045781651" evidence="2">
    <location>
        <begin position="20"/>
        <end position="164"/>
    </location>
</feature>
<dbReference type="Proteomes" id="UP001626628">
    <property type="component" value="Chromosome"/>
</dbReference>
<gene>
    <name evidence="3" type="ORF">WAB15_23175</name>
</gene>